<reference evidence="4" key="1">
    <citation type="journal article" date="2020" name="Stud. Mycol.">
        <title>101 Dothideomycetes genomes: a test case for predicting lifestyles and emergence of pathogens.</title>
        <authorList>
            <person name="Haridas S."/>
            <person name="Albert R."/>
            <person name="Binder M."/>
            <person name="Bloem J."/>
            <person name="Labutti K."/>
            <person name="Salamov A."/>
            <person name="Andreopoulos B."/>
            <person name="Baker S."/>
            <person name="Barry K."/>
            <person name="Bills G."/>
            <person name="Bluhm B."/>
            <person name="Cannon C."/>
            <person name="Castanera R."/>
            <person name="Culley D."/>
            <person name="Daum C."/>
            <person name="Ezra D."/>
            <person name="Gonzalez J."/>
            <person name="Henrissat B."/>
            <person name="Kuo A."/>
            <person name="Liang C."/>
            <person name="Lipzen A."/>
            <person name="Lutzoni F."/>
            <person name="Magnuson J."/>
            <person name="Mondo S."/>
            <person name="Nolan M."/>
            <person name="Ohm R."/>
            <person name="Pangilinan J."/>
            <person name="Park H.-J."/>
            <person name="Ramirez L."/>
            <person name="Alfaro M."/>
            <person name="Sun H."/>
            <person name="Tritt A."/>
            <person name="Yoshinaga Y."/>
            <person name="Zwiers L.-H."/>
            <person name="Turgeon B."/>
            <person name="Goodwin S."/>
            <person name="Spatafora J."/>
            <person name="Crous P."/>
            <person name="Grigoriev I."/>
        </authorList>
    </citation>
    <scope>NUCLEOTIDE SEQUENCE</scope>
    <source>
        <strain evidence="4">CBS 115976</strain>
    </source>
</reference>
<dbReference type="PANTHER" id="PTHR31896:SF64">
    <property type="entry name" value="TRICHOTHECENE 3-O-ACETYLTRANSFERASE"/>
    <property type="match status" value="1"/>
</dbReference>
<dbReference type="AlphaFoldDB" id="A0A6A6TVZ1"/>
<feature type="domain" description="Trichothecene 3-O-acetyltransferase-like N-terminal" evidence="3">
    <location>
        <begin position="23"/>
        <end position="177"/>
    </location>
</feature>
<dbReference type="PANTHER" id="PTHR31896">
    <property type="entry name" value="FAMILY REGULATORY PROTEIN, PUTATIVE (AFU_ORTHOLOGUE AFUA_3G14730)-RELATED"/>
    <property type="match status" value="1"/>
</dbReference>
<evidence type="ECO:0000313" key="4">
    <source>
        <dbReference type="EMBL" id="KAF2663501.1"/>
    </source>
</evidence>
<dbReference type="OrthoDB" id="1862401at2759"/>
<dbReference type="Proteomes" id="UP000799302">
    <property type="component" value="Unassembled WGS sequence"/>
</dbReference>
<feature type="region of interest" description="Disordered" evidence="2">
    <location>
        <begin position="260"/>
        <end position="281"/>
    </location>
</feature>
<dbReference type="InterPro" id="IPR054710">
    <property type="entry name" value="Tri101-like_N"/>
</dbReference>
<proteinExistence type="predicted"/>
<keyword evidence="1" id="KW-0808">Transferase</keyword>
<dbReference type="InterPro" id="IPR051283">
    <property type="entry name" value="Sec_Metabolite_Acyltrans"/>
</dbReference>
<evidence type="ECO:0000259" key="3">
    <source>
        <dbReference type="Pfam" id="PF22664"/>
    </source>
</evidence>
<name>A0A6A6TVZ1_9PEZI</name>
<protein>
    <recommendedName>
        <fullName evidence="3">Trichothecene 3-O-acetyltransferase-like N-terminal domain-containing protein</fullName>
    </recommendedName>
</protein>
<accession>A0A6A6TVZ1</accession>
<feature type="compositionally biased region" description="Polar residues" evidence="2">
    <location>
        <begin position="264"/>
        <end position="280"/>
    </location>
</feature>
<dbReference type="Gene3D" id="3.30.559.10">
    <property type="entry name" value="Chloramphenicol acetyltransferase-like domain"/>
    <property type="match status" value="2"/>
</dbReference>
<dbReference type="InterPro" id="IPR023213">
    <property type="entry name" value="CAT-like_dom_sf"/>
</dbReference>
<dbReference type="Pfam" id="PF22664">
    <property type="entry name" value="TRI-like_N"/>
    <property type="match status" value="1"/>
</dbReference>
<organism evidence="4 5">
    <name type="scientific">Microthyrium microscopicum</name>
    <dbReference type="NCBI Taxonomy" id="703497"/>
    <lineage>
        <taxon>Eukaryota</taxon>
        <taxon>Fungi</taxon>
        <taxon>Dikarya</taxon>
        <taxon>Ascomycota</taxon>
        <taxon>Pezizomycotina</taxon>
        <taxon>Dothideomycetes</taxon>
        <taxon>Dothideomycetes incertae sedis</taxon>
        <taxon>Microthyriales</taxon>
        <taxon>Microthyriaceae</taxon>
        <taxon>Microthyrium</taxon>
    </lineage>
</organism>
<sequence length="481" mass="53715">MNSTLDWSRYDDVAGQLPSLQGYVQLCLFFPLDTTEENKRDVTALMHASAVKLSLLCPWISGQVLNEGRTPNNSGVFKIRPYREAGTGFDIIVKVHEKLTFQAFIDKRVPMSMLDGQEISPGRDLTAPYDLSSNPIPVLVLQINYMHGGAILTFAGAHNALDGTGLGRIVDLFGRLCHGGIIKEGEIEWANRHRKSLTTLQQSDDDTQYRQMLTIDSDSKNEAKPPKTTQSRASVATTWAYIHFSGDKLAQMKKLASQGLHPSLSETPTGTKDQSASNNRPKWISTDDALSAFLWQRIAASRASRYTGSSPDASKTILCRAVNARPQLQLTGSSFYLGHMVTCTRTSIPLQALRTQPLAAVASKLRKSLTEENEHTLRSYLSFIDSYKDKSLISFTTRMDFSRDVLFSSWAGMNTYSVDFGPLLQFPCCIRRPRWSSAEGFVYLMPKARDQSIDAAICLHNEDWEVLREDETLEEFGEYIG</sequence>
<evidence type="ECO:0000256" key="2">
    <source>
        <dbReference type="SAM" id="MobiDB-lite"/>
    </source>
</evidence>
<gene>
    <name evidence="4" type="ORF">BT63DRAFT_430349</name>
</gene>
<dbReference type="EMBL" id="MU004245">
    <property type="protein sequence ID" value="KAF2663501.1"/>
    <property type="molecule type" value="Genomic_DNA"/>
</dbReference>
<dbReference type="GO" id="GO:0016740">
    <property type="term" value="F:transferase activity"/>
    <property type="evidence" value="ECO:0007669"/>
    <property type="project" value="UniProtKB-KW"/>
</dbReference>
<evidence type="ECO:0000256" key="1">
    <source>
        <dbReference type="ARBA" id="ARBA00022679"/>
    </source>
</evidence>
<evidence type="ECO:0000313" key="5">
    <source>
        <dbReference type="Proteomes" id="UP000799302"/>
    </source>
</evidence>
<keyword evidence="5" id="KW-1185">Reference proteome</keyword>